<dbReference type="PANTHER" id="PTHR32305:SF15">
    <property type="entry name" value="PROTEIN RHSA-RELATED"/>
    <property type="match status" value="1"/>
</dbReference>
<dbReference type="Pfam" id="PF20148">
    <property type="entry name" value="DUF6531"/>
    <property type="match status" value="1"/>
</dbReference>
<protein>
    <recommendedName>
        <fullName evidence="1">DUF6531 domain-containing protein</fullName>
    </recommendedName>
</protein>
<evidence type="ECO:0000313" key="3">
    <source>
        <dbReference type="Proteomes" id="UP001500503"/>
    </source>
</evidence>
<dbReference type="PANTHER" id="PTHR32305">
    <property type="match status" value="1"/>
</dbReference>
<evidence type="ECO:0000313" key="2">
    <source>
        <dbReference type="EMBL" id="GAA4504484.1"/>
    </source>
</evidence>
<dbReference type="InterPro" id="IPR050708">
    <property type="entry name" value="T6SS_VgrG/RHS"/>
</dbReference>
<dbReference type="Pfam" id="PF05593">
    <property type="entry name" value="RHS_repeat"/>
    <property type="match status" value="5"/>
</dbReference>
<keyword evidence="3" id="KW-1185">Reference proteome</keyword>
<comment type="caution">
    <text evidence="2">The sequence shown here is derived from an EMBL/GenBank/DDBJ whole genome shotgun (WGS) entry which is preliminary data.</text>
</comment>
<dbReference type="InterPro" id="IPR045351">
    <property type="entry name" value="DUF6531"/>
</dbReference>
<dbReference type="NCBIfam" id="TIGR01643">
    <property type="entry name" value="YD_repeat_2x"/>
    <property type="match status" value="12"/>
</dbReference>
<evidence type="ECO:0000259" key="1">
    <source>
        <dbReference type="Pfam" id="PF20148"/>
    </source>
</evidence>
<dbReference type="Gene3D" id="2.180.10.10">
    <property type="entry name" value="RHS repeat-associated core"/>
    <property type="match status" value="2"/>
</dbReference>
<dbReference type="InterPro" id="IPR031325">
    <property type="entry name" value="RHS_repeat"/>
</dbReference>
<dbReference type="NCBIfam" id="TIGR03696">
    <property type="entry name" value="Rhs_assc_core"/>
    <property type="match status" value="1"/>
</dbReference>
<accession>A0ABP8QJJ2</accession>
<organism evidence="2 3">
    <name type="scientific">Actinoallomurus oryzae</name>
    <dbReference type="NCBI Taxonomy" id="502180"/>
    <lineage>
        <taxon>Bacteria</taxon>
        <taxon>Bacillati</taxon>
        <taxon>Actinomycetota</taxon>
        <taxon>Actinomycetes</taxon>
        <taxon>Streptosporangiales</taxon>
        <taxon>Thermomonosporaceae</taxon>
        <taxon>Actinoallomurus</taxon>
    </lineage>
</organism>
<dbReference type="Proteomes" id="UP001500503">
    <property type="component" value="Unassembled WGS sequence"/>
</dbReference>
<gene>
    <name evidence="2" type="ORF">GCM10023191_058810</name>
</gene>
<dbReference type="InterPro" id="IPR022385">
    <property type="entry name" value="Rhs_assc_core"/>
</dbReference>
<proteinExistence type="predicted"/>
<dbReference type="EMBL" id="BAABHF010000035">
    <property type="protein sequence ID" value="GAA4504484.1"/>
    <property type="molecule type" value="Genomic_DNA"/>
</dbReference>
<feature type="domain" description="DUF6531" evidence="1">
    <location>
        <begin position="53"/>
        <end position="124"/>
    </location>
</feature>
<dbReference type="PRINTS" id="PR00394">
    <property type="entry name" value="RHSPROTEIN"/>
</dbReference>
<name>A0ABP8QJJ2_9ACTN</name>
<sequence length="1208" mass="133320">MGLFAGLARLFKSPVSRLITHAAQGGPAWRSLRAGLGRVGKARTYASRVLTKEPIDVAGGEVVLRQVDVELAGALPLVLERTYLSSSLVNGFFGMSWASTLDQRLEIDAEGVCFASADGMVLAYATPVTGARVLPESGPRWPLRKTIDGTYTITDPRAGREWRFEGRSGTALPLEGPSSAVLPLTSIVDRNGHRIDLVYDDDALSEIRHSGGYRIAVAMDGDRVAALRLVTGEAGGQVLVRYRYDDTGRLSEVINSSGVPLRFTYDGVGRLTGWVDRNGFWYRYVYDDKGRAVRAEGSDGMLNVSLSYAEDGSATTVTDSLGHRTTFHFNASRQVVAQVDPLGRRTVSKWDAQDRLLARTDPLGRTTRYAYDGRGNLTSITGPGERRLSARYNELGLPVEFVEADGAVWRQEFDSRGNVIAITDPRDAVTRCSYDERGHLTAIRDALGLTTRVALDDAGLPVATTKPGGATTRMDRDAFGRVTAIRDAAGGVTRFGWTIEGRPAWRTLPGGATERWRYDAEGNCVEYQDPAGHITRTVYGPFDKPVARIGPDGARTEFSYDTELRLIAVTNPVGLVWRYQYNASGDLVRETDFDGRTVSYAHDAGGRHTTRVNGAGQVTHYTYDLFDNVVEQRSGDTVATFTYDPAGRLIRAVNPDADVRFDRDPLGRIIRETCNGRTLTSVYDPMGRRIRRRTPSGTETTWRYDGDGPPAALETAGQTIRFIYDPAGREVERRIGGGAVLTRKWNADRRLSSQTLWNAGADRPSQHRAYRYRTDGALVGMTDQFGGPTSFDLDLAGRVTDVHAGDRRERYAYDPAGNITEAGTGADHGTAGPREHAGVRVRRAGRTHYSHDEQGRVVARRQVTPSGKSLTWEYTWDADDRLRALTTPDGRRWRYRYDALGRRVAKQLLTRDGQAVEDQADFVWDGPVLTEQVQSGRVTTWDYEPDTFRPLTQTEGVAADDGRRRIDQRFYAIVTDLIGTPTEFITADGTVSGWLRTTLWGAPLAGPGTVDCPLRFPGQYHDRETGLHYNFQRYYDPAAGRYQSPDPLGLAPAPDPYGYTVNPTVQIDPLGLAPCAPGPHLALGLKYSLGGGRPLLEPFAQQIGAHTFFDMPRDWLHGSNQETILHLLKHPDTKLSFNMTGVDNPYEAFLRVAKNRGNIGSGAGFTDWELYQISMHPETWSKITFYKDGKVIGNPFEMNVGQLAHPIV</sequence>
<reference evidence="3" key="1">
    <citation type="journal article" date="2019" name="Int. J. Syst. Evol. Microbiol.">
        <title>The Global Catalogue of Microorganisms (GCM) 10K type strain sequencing project: providing services to taxonomists for standard genome sequencing and annotation.</title>
        <authorList>
            <consortium name="The Broad Institute Genomics Platform"/>
            <consortium name="The Broad Institute Genome Sequencing Center for Infectious Disease"/>
            <person name="Wu L."/>
            <person name="Ma J."/>
        </authorList>
    </citation>
    <scope>NUCLEOTIDE SEQUENCE [LARGE SCALE GENOMIC DNA]</scope>
    <source>
        <strain evidence="3">JCM 17933</strain>
    </source>
</reference>
<dbReference type="InterPro" id="IPR006530">
    <property type="entry name" value="YD"/>
</dbReference>